<keyword evidence="15" id="KW-1133">Transmembrane helix</keyword>
<dbReference type="GO" id="GO:0009847">
    <property type="term" value="P:spore germination"/>
    <property type="evidence" value="ECO:0007669"/>
    <property type="project" value="UniProtKB-ARBA"/>
</dbReference>
<keyword evidence="19" id="KW-1185">Reference proteome</keyword>
<dbReference type="InterPro" id="IPR011009">
    <property type="entry name" value="Kinase-like_dom_sf"/>
</dbReference>
<reference evidence="18" key="1">
    <citation type="submission" date="2021-03" db="EMBL/GenBank/DDBJ databases">
        <title>Bacillus suaedae sp. nov., isolated from Suaeda aralocaspica.</title>
        <authorList>
            <person name="Lei R.F.R."/>
        </authorList>
    </citation>
    <scope>NUCLEOTIDE SEQUENCE</scope>
    <source>
        <strain evidence="18">YZJH907-2</strain>
    </source>
</reference>
<dbReference type="InterPro" id="IPR008271">
    <property type="entry name" value="Ser/Thr_kinase_AS"/>
</dbReference>
<dbReference type="CDD" id="cd14014">
    <property type="entry name" value="STKc_PknB_like"/>
    <property type="match status" value="1"/>
</dbReference>
<keyword evidence="5 13" id="KW-0547">Nucleotide-binding</keyword>
<feature type="transmembrane region" description="Helical" evidence="15">
    <location>
        <begin position="337"/>
        <end position="362"/>
    </location>
</feature>
<dbReference type="GO" id="GO:0004674">
    <property type="term" value="F:protein serine/threonine kinase activity"/>
    <property type="evidence" value="ECO:0007669"/>
    <property type="project" value="UniProtKB-KW"/>
</dbReference>
<keyword evidence="3" id="KW-0309">Germination</keyword>
<accession>A0A940WWU6</accession>
<dbReference type="PANTHER" id="PTHR43289">
    <property type="entry name" value="MITOGEN-ACTIVATED PROTEIN KINASE KINASE KINASE 20-RELATED"/>
    <property type="match status" value="1"/>
</dbReference>
<evidence type="ECO:0000313" key="18">
    <source>
        <dbReference type="EMBL" id="MBP3952082.1"/>
    </source>
</evidence>
<evidence type="ECO:0000256" key="10">
    <source>
        <dbReference type="ARBA" id="ARBA00048679"/>
    </source>
</evidence>
<dbReference type="PROSITE" id="PS00107">
    <property type="entry name" value="PROTEIN_KINASE_ATP"/>
    <property type="match status" value="1"/>
</dbReference>
<gene>
    <name evidence="18" type="primary">pknB</name>
    <name evidence="18" type="ORF">J7W16_13155</name>
</gene>
<dbReference type="NCBIfam" id="NF033483">
    <property type="entry name" value="PknB_PASTA_kin"/>
    <property type="match status" value="1"/>
</dbReference>
<dbReference type="InterPro" id="IPR000719">
    <property type="entry name" value="Prot_kinase_dom"/>
</dbReference>
<dbReference type="EMBL" id="JAGKSQ010000005">
    <property type="protein sequence ID" value="MBP3952082.1"/>
    <property type="molecule type" value="Genomic_DNA"/>
</dbReference>
<dbReference type="Gene3D" id="3.30.200.20">
    <property type="entry name" value="Phosphorylase Kinase, domain 1"/>
    <property type="match status" value="1"/>
</dbReference>
<comment type="subcellular location">
    <subcellularLocation>
        <location evidence="11">Spore membrane</location>
        <topology evidence="11">Single-pass type II membrane protein</topology>
    </subcellularLocation>
</comment>
<feature type="region of interest" description="Disordered" evidence="14">
    <location>
        <begin position="308"/>
        <end position="331"/>
    </location>
</feature>
<comment type="catalytic activity">
    <reaction evidence="9">
        <text>L-threonyl-[protein] + ATP = O-phospho-L-threonyl-[protein] + ADP + H(+)</text>
        <dbReference type="Rhea" id="RHEA:46608"/>
        <dbReference type="Rhea" id="RHEA-COMP:11060"/>
        <dbReference type="Rhea" id="RHEA-COMP:11605"/>
        <dbReference type="ChEBI" id="CHEBI:15378"/>
        <dbReference type="ChEBI" id="CHEBI:30013"/>
        <dbReference type="ChEBI" id="CHEBI:30616"/>
        <dbReference type="ChEBI" id="CHEBI:61977"/>
        <dbReference type="ChEBI" id="CHEBI:456216"/>
        <dbReference type="EC" id="2.7.11.1"/>
    </reaction>
</comment>
<organism evidence="18 19">
    <name type="scientific">Halalkalibacter suaedae</name>
    <dbReference type="NCBI Taxonomy" id="2822140"/>
    <lineage>
        <taxon>Bacteria</taxon>
        <taxon>Bacillati</taxon>
        <taxon>Bacillota</taxon>
        <taxon>Bacilli</taxon>
        <taxon>Bacillales</taxon>
        <taxon>Bacillaceae</taxon>
        <taxon>Halalkalibacter</taxon>
    </lineage>
</organism>
<keyword evidence="7 13" id="KW-0067">ATP-binding</keyword>
<evidence type="ECO:0000256" key="3">
    <source>
        <dbReference type="ARBA" id="ARBA00022544"/>
    </source>
</evidence>
<dbReference type="FunFam" id="3.30.200.20:FF:000035">
    <property type="entry name" value="Serine/threonine protein kinase Stk1"/>
    <property type="match status" value="1"/>
</dbReference>
<evidence type="ECO:0000256" key="12">
    <source>
        <dbReference type="ARBA" id="ARBA00070041"/>
    </source>
</evidence>
<dbReference type="SUPFAM" id="SSF56112">
    <property type="entry name" value="Protein kinase-like (PK-like)"/>
    <property type="match status" value="1"/>
</dbReference>
<name>A0A940WWU6_9BACI</name>
<feature type="domain" description="PASTA" evidence="17">
    <location>
        <begin position="430"/>
        <end position="497"/>
    </location>
</feature>
<keyword evidence="8" id="KW-0735">Signal-anchor</keyword>
<dbReference type="PROSITE" id="PS51178">
    <property type="entry name" value="PASTA"/>
    <property type="match status" value="3"/>
</dbReference>
<dbReference type="GO" id="GO:0071224">
    <property type="term" value="P:cellular response to peptidoglycan"/>
    <property type="evidence" value="ECO:0007669"/>
    <property type="project" value="UniProtKB-ARBA"/>
</dbReference>
<evidence type="ECO:0000259" key="17">
    <source>
        <dbReference type="PROSITE" id="PS51178"/>
    </source>
</evidence>
<dbReference type="InterPro" id="IPR017441">
    <property type="entry name" value="Protein_kinase_ATP_BS"/>
</dbReference>
<comment type="catalytic activity">
    <reaction evidence="10">
        <text>L-seryl-[protein] + ATP = O-phospho-L-seryl-[protein] + ADP + H(+)</text>
        <dbReference type="Rhea" id="RHEA:17989"/>
        <dbReference type="Rhea" id="RHEA-COMP:9863"/>
        <dbReference type="Rhea" id="RHEA-COMP:11604"/>
        <dbReference type="ChEBI" id="CHEBI:15378"/>
        <dbReference type="ChEBI" id="CHEBI:29999"/>
        <dbReference type="ChEBI" id="CHEBI:30616"/>
        <dbReference type="ChEBI" id="CHEBI:83421"/>
        <dbReference type="ChEBI" id="CHEBI:456216"/>
        <dbReference type="EC" id="2.7.11.1"/>
    </reaction>
</comment>
<keyword evidence="15" id="KW-0472">Membrane</keyword>
<evidence type="ECO:0000256" key="14">
    <source>
        <dbReference type="SAM" id="MobiDB-lite"/>
    </source>
</evidence>
<keyword evidence="4" id="KW-0808">Transferase</keyword>
<sequence>MIGQRINGRYQILGTIGGGGMANVYKAHDVILDRHVAVKVLQPQFSDDEQFIKRFRREAQAATSLAHPNVVNIYDVGEEESTYYIVMEYIEGQTLKELIQSRGPLPVEEAIDYMEQMLSALAHAHANHLIHRDIKPHNILVRHDGVLKVTDFGIARAISAATITHTNSVMGSVHYLSPEQARGGHITYKSDIYSLGIVFYEMITGRLPFSGDTAVSIAIKHLQTDIPSVKKTMPNIPQSIENIIKKATEKDANNRYESIQEMEEDVATALNPDRINEAPYVQEIDLDATKAIPIIKNDATPDLEKTVEMPVQHSKTPPPSQETSADKKDKGKRKKKWLIPLFVLAFVFGAFIVAIAILPGLFQVEEVEVPDLSELSYEEAEELLTEASLVPIREDVNDENIPKDQVVRQNPEPGTKVKENAEVTVFVSLGKKEVEIEDYIGVSIDRAEALLEGKGFTVRREERETNDENPGIVLDQDPKEGTLVIPEDTTVTLTYSVEAPVSLQNLVGLQQNAVQEYLNEVGLQGNYEEEYSSSIEKGRVIRQDPQAFSTLSKGDQVKIVISLGPEPQPEPEPEPEPEEEQTKLISQSYKIVVEDEDVAAGNQFDVKIIYRDATTEGEDQTYLEETITETETFRIQLRVSPSQPGSYDVYVDNEIVERSQTFQY</sequence>
<dbReference type="Pfam" id="PF03793">
    <property type="entry name" value="PASTA"/>
    <property type="match status" value="3"/>
</dbReference>
<dbReference type="PANTHER" id="PTHR43289:SF34">
    <property type="entry name" value="SERINE_THREONINE-PROTEIN KINASE YBDM-RELATED"/>
    <property type="match status" value="1"/>
</dbReference>
<keyword evidence="6 18" id="KW-0418">Kinase</keyword>
<keyword evidence="15" id="KW-0812">Transmembrane</keyword>
<dbReference type="Gene3D" id="2.60.40.2560">
    <property type="match status" value="1"/>
</dbReference>
<evidence type="ECO:0000259" key="16">
    <source>
        <dbReference type="PROSITE" id="PS50011"/>
    </source>
</evidence>
<dbReference type="SMART" id="SM00220">
    <property type="entry name" value="S_TKc"/>
    <property type="match status" value="1"/>
</dbReference>
<evidence type="ECO:0000256" key="5">
    <source>
        <dbReference type="ARBA" id="ARBA00022741"/>
    </source>
</evidence>
<evidence type="ECO:0000256" key="13">
    <source>
        <dbReference type="PROSITE-ProRule" id="PRU10141"/>
    </source>
</evidence>
<evidence type="ECO:0000313" key="19">
    <source>
        <dbReference type="Proteomes" id="UP000678228"/>
    </source>
</evidence>
<evidence type="ECO:0000256" key="2">
    <source>
        <dbReference type="ARBA" id="ARBA00022527"/>
    </source>
</evidence>
<evidence type="ECO:0000256" key="4">
    <source>
        <dbReference type="ARBA" id="ARBA00022679"/>
    </source>
</evidence>
<dbReference type="GO" id="GO:0007165">
    <property type="term" value="P:signal transduction"/>
    <property type="evidence" value="ECO:0007669"/>
    <property type="project" value="UniProtKB-ARBA"/>
</dbReference>
<dbReference type="GO" id="GO:0005524">
    <property type="term" value="F:ATP binding"/>
    <property type="evidence" value="ECO:0007669"/>
    <property type="project" value="UniProtKB-UniRule"/>
</dbReference>
<evidence type="ECO:0000256" key="1">
    <source>
        <dbReference type="ARBA" id="ARBA00012513"/>
    </source>
</evidence>
<keyword evidence="2" id="KW-0723">Serine/threonine-protein kinase</keyword>
<evidence type="ECO:0000256" key="7">
    <source>
        <dbReference type="ARBA" id="ARBA00022840"/>
    </source>
</evidence>
<dbReference type="PROSITE" id="PS00108">
    <property type="entry name" value="PROTEIN_KINASE_ST"/>
    <property type="match status" value="1"/>
</dbReference>
<proteinExistence type="predicted"/>
<evidence type="ECO:0000256" key="6">
    <source>
        <dbReference type="ARBA" id="ARBA00022777"/>
    </source>
</evidence>
<dbReference type="InterPro" id="IPR005543">
    <property type="entry name" value="PASTA_dom"/>
</dbReference>
<dbReference type="CDD" id="cd06577">
    <property type="entry name" value="PASTA_pknB"/>
    <property type="match status" value="3"/>
</dbReference>
<evidence type="ECO:0000256" key="8">
    <source>
        <dbReference type="ARBA" id="ARBA00022968"/>
    </source>
</evidence>
<dbReference type="EC" id="2.7.11.1" evidence="1"/>
<dbReference type="SMART" id="SM00740">
    <property type="entry name" value="PASTA"/>
    <property type="match status" value="3"/>
</dbReference>
<dbReference type="FunFam" id="1.10.510.10:FF:000021">
    <property type="entry name" value="Serine/threonine protein kinase"/>
    <property type="match status" value="1"/>
</dbReference>
<dbReference type="Proteomes" id="UP000678228">
    <property type="component" value="Unassembled WGS sequence"/>
</dbReference>
<dbReference type="Gene3D" id="1.10.510.10">
    <property type="entry name" value="Transferase(Phosphotransferase) domain 1"/>
    <property type="match status" value="1"/>
</dbReference>
<feature type="domain" description="PASTA" evidence="17">
    <location>
        <begin position="498"/>
        <end position="563"/>
    </location>
</feature>
<dbReference type="RefSeq" id="WP_210597782.1">
    <property type="nucleotide sequence ID" value="NZ_JAGKSQ010000005.1"/>
</dbReference>
<comment type="caution">
    <text evidence="18">The sequence shown here is derived from an EMBL/GenBank/DDBJ whole genome shotgun (WGS) entry which is preliminary data.</text>
</comment>
<evidence type="ECO:0000256" key="15">
    <source>
        <dbReference type="SAM" id="Phobius"/>
    </source>
</evidence>
<evidence type="ECO:0000256" key="11">
    <source>
        <dbReference type="ARBA" id="ARBA00060432"/>
    </source>
</evidence>
<feature type="domain" description="Protein kinase" evidence="16">
    <location>
        <begin position="10"/>
        <end position="281"/>
    </location>
</feature>
<feature type="domain" description="PASTA" evidence="17">
    <location>
        <begin position="363"/>
        <end position="429"/>
    </location>
</feature>
<dbReference type="Pfam" id="PF00069">
    <property type="entry name" value="Pkinase"/>
    <property type="match status" value="1"/>
</dbReference>
<feature type="binding site" evidence="13">
    <location>
        <position position="39"/>
    </location>
    <ligand>
        <name>ATP</name>
        <dbReference type="ChEBI" id="CHEBI:30616"/>
    </ligand>
</feature>
<dbReference type="PROSITE" id="PS50011">
    <property type="entry name" value="PROTEIN_KINASE_DOM"/>
    <property type="match status" value="1"/>
</dbReference>
<dbReference type="Gene3D" id="3.30.10.20">
    <property type="match status" value="3"/>
</dbReference>
<evidence type="ECO:0000256" key="9">
    <source>
        <dbReference type="ARBA" id="ARBA00047899"/>
    </source>
</evidence>
<dbReference type="AlphaFoldDB" id="A0A940WWU6"/>
<protein>
    <recommendedName>
        <fullName evidence="12">Serine/threonine-protein kinase PrkC</fullName>
        <ecNumber evidence="1">2.7.11.1</ecNumber>
    </recommendedName>
</protein>